<sequence length="216" mass="23834">MRARSFTAVLSAFSAAFRAPGFTWRWRRNPLRRRSDVLEAWAGVVAVVLMLVAGPVTGWTVGTLAHQALRETVREQRQHRHLVSATTVRSLADGIAETDHESTAGREGYHRVVARWPGPDGKEHTGAVAVRQPGDGQGRFPLWTDDRGRVAGRPLDDASATVHATLAGAGAAVAVGWLLEAARRLTVRRITHRRYERWDRAWERAGHTWGRADAGS</sequence>
<keyword evidence="1" id="KW-0472">Membrane</keyword>
<name>A0A7W7PLS7_9ACTN</name>
<accession>A0A7W7PLS7</accession>
<evidence type="ECO:0008006" key="4">
    <source>
        <dbReference type="Google" id="ProtNLM"/>
    </source>
</evidence>
<dbReference type="RefSeq" id="WP_343069562.1">
    <property type="nucleotide sequence ID" value="NZ_JACHJH010000003.1"/>
</dbReference>
<dbReference type="Proteomes" id="UP000556084">
    <property type="component" value="Unassembled WGS sequence"/>
</dbReference>
<evidence type="ECO:0000313" key="3">
    <source>
        <dbReference type="Proteomes" id="UP000556084"/>
    </source>
</evidence>
<dbReference type="InterPro" id="IPR039708">
    <property type="entry name" value="MT1774/Rv1733c-like"/>
</dbReference>
<proteinExistence type="predicted"/>
<dbReference type="EMBL" id="JACHJH010000003">
    <property type="protein sequence ID" value="MBB4893718.1"/>
    <property type="molecule type" value="Genomic_DNA"/>
</dbReference>
<reference evidence="2 3" key="1">
    <citation type="submission" date="2020-08" db="EMBL/GenBank/DDBJ databases">
        <title>Genomic Encyclopedia of Type Strains, Phase III (KMG-III): the genomes of soil and plant-associated and newly described type strains.</title>
        <authorList>
            <person name="Whitman W."/>
        </authorList>
    </citation>
    <scope>NUCLEOTIDE SEQUENCE [LARGE SCALE GENOMIC DNA]</scope>
    <source>
        <strain evidence="2 3">CECT 3266</strain>
    </source>
</reference>
<dbReference type="PANTHER" id="PTHR42305">
    <property type="entry name" value="MEMBRANE PROTEIN RV1733C-RELATED"/>
    <property type="match status" value="1"/>
</dbReference>
<comment type="caution">
    <text evidence="2">The sequence shown here is derived from an EMBL/GenBank/DDBJ whole genome shotgun (WGS) entry which is preliminary data.</text>
</comment>
<gene>
    <name evidence="2" type="ORF">FHS39_002749</name>
</gene>
<dbReference type="PANTHER" id="PTHR42305:SF1">
    <property type="entry name" value="MEMBRANE PROTEIN RV1733C-RELATED"/>
    <property type="match status" value="1"/>
</dbReference>
<protein>
    <recommendedName>
        <fullName evidence="4">Integral membrane protein</fullName>
    </recommendedName>
</protein>
<evidence type="ECO:0000313" key="2">
    <source>
        <dbReference type="EMBL" id="MBB4893718.1"/>
    </source>
</evidence>
<organism evidence="2 3">
    <name type="scientific">Streptomyces olivoverticillatus</name>
    <dbReference type="NCBI Taxonomy" id="66427"/>
    <lineage>
        <taxon>Bacteria</taxon>
        <taxon>Bacillati</taxon>
        <taxon>Actinomycetota</taxon>
        <taxon>Actinomycetes</taxon>
        <taxon>Kitasatosporales</taxon>
        <taxon>Streptomycetaceae</taxon>
        <taxon>Streptomyces</taxon>
    </lineage>
</organism>
<feature type="transmembrane region" description="Helical" evidence="1">
    <location>
        <begin position="42"/>
        <end position="65"/>
    </location>
</feature>
<keyword evidence="3" id="KW-1185">Reference proteome</keyword>
<dbReference type="AlphaFoldDB" id="A0A7W7PLS7"/>
<keyword evidence="1" id="KW-0812">Transmembrane</keyword>
<keyword evidence="1" id="KW-1133">Transmembrane helix</keyword>
<evidence type="ECO:0000256" key="1">
    <source>
        <dbReference type="SAM" id="Phobius"/>
    </source>
</evidence>